<dbReference type="EMBL" id="GBRH01274758">
    <property type="protein sequence ID" value="JAD23137.1"/>
    <property type="molecule type" value="Transcribed_RNA"/>
</dbReference>
<protein>
    <submittedName>
        <fullName evidence="1">Uncharacterized protein</fullName>
    </submittedName>
</protein>
<dbReference type="AlphaFoldDB" id="A0A0A8YL04"/>
<reference evidence="1" key="2">
    <citation type="journal article" date="2015" name="Data Brief">
        <title>Shoot transcriptome of the giant reed, Arundo donax.</title>
        <authorList>
            <person name="Barrero R.A."/>
            <person name="Guerrero F.D."/>
            <person name="Moolhuijzen P."/>
            <person name="Goolsby J.A."/>
            <person name="Tidwell J."/>
            <person name="Bellgard S.E."/>
            <person name="Bellgard M.I."/>
        </authorList>
    </citation>
    <scope>NUCLEOTIDE SEQUENCE</scope>
    <source>
        <tissue evidence="1">Shoot tissue taken approximately 20 cm above the soil surface</tissue>
    </source>
</reference>
<accession>A0A0A8YL04</accession>
<name>A0A0A8YL04_ARUDO</name>
<evidence type="ECO:0000313" key="1">
    <source>
        <dbReference type="EMBL" id="JAD23137.1"/>
    </source>
</evidence>
<sequence>MISFTHWMQEFCHVVIRQSRALLFVSLSHLTSYLSTHRISIRMHLKNSLRCLASLR</sequence>
<reference evidence="1" key="1">
    <citation type="submission" date="2014-09" db="EMBL/GenBank/DDBJ databases">
        <authorList>
            <person name="Magalhaes I.L.F."/>
            <person name="Oliveira U."/>
            <person name="Santos F.R."/>
            <person name="Vidigal T.H.D.A."/>
            <person name="Brescovit A.D."/>
            <person name="Santos A.J."/>
        </authorList>
    </citation>
    <scope>NUCLEOTIDE SEQUENCE</scope>
    <source>
        <tissue evidence="1">Shoot tissue taken approximately 20 cm above the soil surface</tissue>
    </source>
</reference>
<proteinExistence type="predicted"/>
<organism evidence="1">
    <name type="scientific">Arundo donax</name>
    <name type="common">Giant reed</name>
    <name type="synonym">Donax arundinaceus</name>
    <dbReference type="NCBI Taxonomy" id="35708"/>
    <lineage>
        <taxon>Eukaryota</taxon>
        <taxon>Viridiplantae</taxon>
        <taxon>Streptophyta</taxon>
        <taxon>Embryophyta</taxon>
        <taxon>Tracheophyta</taxon>
        <taxon>Spermatophyta</taxon>
        <taxon>Magnoliopsida</taxon>
        <taxon>Liliopsida</taxon>
        <taxon>Poales</taxon>
        <taxon>Poaceae</taxon>
        <taxon>PACMAD clade</taxon>
        <taxon>Arundinoideae</taxon>
        <taxon>Arundineae</taxon>
        <taxon>Arundo</taxon>
    </lineage>
</organism>